<proteinExistence type="predicted"/>
<gene>
    <name evidence="1" type="ORF">CWATWH0003_0740b4</name>
</gene>
<reference evidence="1 2" key="1">
    <citation type="journal article" date="2011" name="Front. Microbiol.">
        <title>Two Strains of Crocosphaera watsonii with Highly Conserved Genomes are Distinguished by Strain-Specific Features.</title>
        <authorList>
            <person name="Bench S.R."/>
            <person name="Ilikchyan I.N."/>
            <person name="Tripp H.J."/>
            <person name="Zehr J.P."/>
        </authorList>
    </citation>
    <scope>NUCLEOTIDE SEQUENCE [LARGE SCALE GENOMIC DNA]</scope>
    <source>
        <strain evidence="1 2">WH 0003</strain>
    </source>
</reference>
<sequence>MTFCEVNYTTSKFQLKPLEPAISNHN</sequence>
<protein>
    <submittedName>
        <fullName evidence="1">Transposase, IS1634 family</fullName>
    </submittedName>
</protein>
<evidence type="ECO:0000313" key="2">
    <source>
        <dbReference type="Proteomes" id="UP000003477"/>
    </source>
</evidence>
<dbReference type="AlphaFoldDB" id="G5IZP9"/>
<dbReference type="EMBL" id="AESD01000120">
    <property type="protein sequence ID" value="EHJ14617.1"/>
    <property type="molecule type" value="Genomic_DNA"/>
</dbReference>
<comment type="caution">
    <text evidence="1">The sequence shown here is derived from an EMBL/GenBank/DDBJ whole genome shotgun (WGS) entry which is preliminary data.</text>
</comment>
<accession>G5IZP9</accession>
<dbReference type="Proteomes" id="UP000003477">
    <property type="component" value="Unassembled WGS sequence"/>
</dbReference>
<organism evidence="1 2">
    <name type="scientific">Crocosphaera watsonii WH 0003</name>
    <dbReference type="NCBI Taxonomy" id="423471"/>
    <lineage>
        <taxon>Bacteria</taxon>
        <taxon>Bacillati</taxon>
        <taxon>Cyanobacteriota</taxon>
        <taxon>Cyanophyceae</taxon>
        <taxon>Oscillatoriophycideae</taxon>
        <taxon>Chroococcales</taxon>
        <taxon>Aphanothecaceae</taxon>
        <taxon>Crocosphaera</taxon>
    </lineage>
</organism>
<evidence type="ECO:0000313" key="1">
    <source>
        <dbReference type="EMBL" id="EHJ14617.1"/>
    </source>
</evidence>
<name>G5IZP9_CROWT</name>